<evidence type="ECO:0000313" key="2">
    <source>
        <dbReference type="EMBL" id="KKN27185.1"/>
    </source>
</evidence>
<sequence length="366" mass="41133">MPSDKDLFVQRHTTLKTLSDAQAANTLAMEHNLSNDSLRGRLSRANTPKNWAAVARYKASNTDRVGPSVARQVKVLSSSAEVYEEIRANLGPDAVGVFLSDVHAPYTRWDAWELTLQLIAKIQPDFISGQNDFLDNEGFGRWEDGRPHGGRAWSADQAYMRDLEASMYKSIQEVAPQSHILAVAGNHDNWYHRHLRKGAPQAAEALIADYMEFLWDLSVLQFSRGFTENYIELSPGLVWWHGQFTSKLPTTNARNTLTQFMKKGQARSVIVGHTHRPATIEGHSVGLPGVTFINAPCLSRLENVPYMKRDPSGWALGVVVSHFQPETTVSHHDLLEFKEEGSHLACYYEGQRYSVRLDKAVQNDYA</sequence>
<name>A0A0F9P5N4_9ZZZZ</name>
<accession>A0A0F9P5N4</accession>
<dbReference type="InterPro" id="IPR004843">
    <property type="entry name" value="Calcineurin-like_PHP"/>
</dbReference>
<dbReference type="SUPFAM" id="SSF56300">
    <property type="entry name" value="Metallo-dependent phosphatases"/>
    <property type="match status" value="1"/>
</dbReference>
<feature type="domain" description="Calcineurin-like phosphoesterase" evidence="1">
    <location>
        <begin position="98"/>
        <end position="277"/>
    </location>
</feature>
<gene>
    <name evidence="2" type="ORF">LCGC14_0867050</name>
</gene>
<dbReference type="EMBL" id="LAZR01002659">
    <property type="protein sequence ID" value="KKN27185.1"/>
    <property type="molecule type" value="Genomic_DNA"/>
</dbReference>
<dbReference type="GO" id="GO:0016787">
    <property type="term" value="F:hydrolase activity"/>
    <property type="evidence" value="ECO:0007669"/>
    <property type="project" value="InterPro"/>
</dbReference>
<reference evidence="2" key="1">
    <citation type="journal article" date="2015" name="Nature">
        <title>Complex archaea that bridge the gap between prokaryotes and eukaryotes.</title>
        <authorList>
            <person name="Spang A."/>
            <person name="Saw J.H."/>
            <person name="Jorgensen S.L."/>
            <person name="Zaremba-Niedzwiedzka K."/>
            <person name="Martijn J."/>
            <person name="Lind A.E."/>
            <person name="van Eijk R."/>
            <person name="Schleper C."/>
            <person name="Guy L."/>
            <person name="Ettema T.J."/>
        </authorList>
    </citation>
    <scope>NUCLEOTIDE SEQUENCE</scope>
</reference>
<dbReference type="Pfam" id="PF00149">
    <property type="entry name" value="Metallophos"/>
    <property type="match status" value="1"/>
</dbReference>
<dbReference type="Gene3D" id="3.60.21.10">
    <property type="match status" value="1"/>
</dbReference>
<dbReference type="AlphaFoldDB" id="A0A0F9P5N4"/>
<organism evidence="2">
    <name type="scientific">marine sediment metagenome</name>
    <dbReference type="NCBI Taxonomy" id="412755"/>
    <lineage>
        <taxon>unclassified sequences</taxon>
        <taxon>metagenomes</taxon>
        <taxon>ecological metagenomes</taxon>
    </lineage>
</organism>
<dbReference type="InterPro" id="IPR029052">
    <property type="entry name" value="Metallo-depent_PP-like"/>
</dbReference>
<proteinExistence type="predicted"/>
<protein>
    <recommendedName>
        <fullName evidence="1">Calcineurin-like phosphoesterase domain-containing protein</fullName>
    </recommendedName>
</protein>
<evidence type="ECO:0000259" key="1">
    <source>
        <dbReference type="Pfam" id="PF00149"/>
    </source>
</evidence>
<comment type="caution">
    <text evidence="2">The sequence shown here is derived from an EMBL/GenBank/DDBJ whole genome shotgun (WGS) entry which is preliminary data.</text>
</comment>